<feature type="region of interest" description="Disordered" evidence="1">
    <location>
        <begin position="220"/>
        <end position="239"/>
    </location>
</feature>
<keyword evidence="3" id="KW-1185">Reference proteome</keyword>
<comment type="caution">
    <text evidence="2">The sequence shown here is derived from an EMBL/GenBank/DDBJ whole genome shotgun (WGS) entry which is preliminary data.</text>
</comment>
<dbReference type="EMBL" id="QGGV01000001">
    <property type="protein sequence ID" value="PWK58949.1"/>
    <property type="molecule type" value="Genomic_DNA"/>
</dbReference>
<name>A0A316GD94_9RHOB</name>
<accession>A0A316GD94</accession>
<feature type="compositionally biased region" description="Basic and acidic residues" evidence="1">
    <location>
        <begin position="228"/>
        <end position="239"/>
    </location>
</feature>
<reference evidence="2 3" key="1">
    <citation type="submission" date="2018-05" db="EMBL/GenBank/DDBJ databases">
        <title>Genomic Encyclopedia of Type Strains, Phase IV (KMG-IV): sequencing the most valuable type-strain genomes for metagenomic binning, comparative biology and taxonomic classification.</title>
        <authorList>
            <person name="Goeker M."/>
        </authorList>
    </citation>
    <scope>NUCLEOTIDE SEQUENCE [LARGE SCALE GENOMIC DNA]</scope>
    <source>
        <strain evidence="2 3">DSM 103371</strain>
    </source>
</reference>
<gene>
    <name evidence="2" type="ORF">C8D95_101770</name>
</gene>
<dbReference type="Proteomes" id="UP000245390">
    <property type="component" value="Unassembled WGS sequence"/>
</dbReference>
<organism evidence="2 3">
    <name type="scientific">Silicimonas algicola</name>
    <dbReference type="NCBI Taxonomy" id="1826607"/>
    <lineage>
        <taxon>Bacteria</taxon>
        <taxon>Pseudomonadati</taxon>
        <taxon>Pseudomonadota</taxon>
        <taxon>Alphaproteobacteria</taxon>
        <taxon>Rhodobacterales</taxon>
        <taxon>Paracoccaceae</taxon>
    </lineage>
</organism>
<dbReference type="AlphaFoldDB" id="A0A316GD94"/>
<evidence type="ECO:0000313" key="2">
    <source>
        <dbReference type="EMBL" id="PWK58949.1"/>
    </source>
</evidence>
<sequence>MVPCMTGSVVRWRRQPARGERRPPIRLAFEGRTVARRALIHIDLPSFSDDLRRCHRARCGTNPIGEDQDGQASDERTDHRGISMAFSQELGPHRSRGAFCQRGAVGNIDILVSSAYLCVMFDRLVTMLAILAITVVTTAASAHAARMSYASGPEHASHVGGAMHSPDPAQLACEGEDHCGSADAGVCEFVCASLSAFLTSPVADSGPAYGPARHGFPSEASHFGHAPDLNERPPKLRLL</sequence>
<evidence type="ECO:0000313" key="3">
    <source>
        <dbReference type="Proteomes" id="UP000245390"/>
    </source>
</evidence>
<proteinExistence type="predicted"/>
<protein>
    <submittedName>
        <fullName evidence="2">Uncharacterized protein</fullName>
    </submittedName>
</protein>
<evidence type="ECO:0000256" key="1">
    <source>
        <dbReference type="SAM" id="MobiDB-lite"/>
    </source>
</evidence>